<accession>X1PEJ9</accession>
<sequence>MVADNIALANKTARLRKLSEFNQEELVLESGFKARMVAFGYAHRFVTTWPPPYYERAGHYGFLPE</sequence>
<dbReference type="EMBL" id="BARV01040513">
    <property type="protein sequence ID" value="GAI54737.1"/>
    <property type="molecule type" value="Genomic_DNA"/>
</dbReference>
<gene>
    <name evidence="1" type="ORF">S06H3_61700</name>
</gene>
<reference evidence="1" key="1">
    <citation type="journal article" date="2014" name="Front. Microbiol.">
        <title>High frequency of phylogenetically diverse reductive dehalogenase-homologous genes in deep subseafloor sedimentary metagenomes.</title>
        <authorList>
            <person name="Kawai M."/>
            <person name="Futagami T."/>
            <person name="Toyoda A."/>
            <person name="Takaki Y."/>
            <person name="Nishi S."/>
            <person name="Hori S."/>
            <person name="Arai W."/>
            <person name="Tsubouchi T."/>
            <person name="Morono Y."/>
            <person name="Uchiyama I."/>
            <person name="Ito T."/>
            <person name="Fujiyama A."/>
            <person name="Inagaki F."/>
            <person name="Takami H."/>
        </authorList>
    </citation>
    <scope>NUCLEOTIDE SEQUENCE</scope>
    <source>
        <strain evidence="1">Expedition CK06-06</strain>
    </source>
</reference>
<comment type="caution">
    <text evidence="1">The sequence shown here is derived from an EMBL/GenBank/DDBJ whole genome shotgun (WGS) entry which is preliminary data.</text>
</comment>
<protein>
    <submittedName>
        <fullName evidence="1">Uncharacterized protein</fullName>
    </submittedName>
</protein>
<proteinExistence type="predicted"/>
<organism evidence="1">
    <name type="scientific">marine sediment metagenome</name>
    <dbReference type="NCBI Taxonomy" id="412755"/>
    <lineage>
        <taxon>unclassified sequences</taxon>
        <taxon>metagenomes</taxon>
        <taxon>ecological metagenomes</taxon>
    </lineage>
</organism>
<name>X1PEJ9_9ZZZZ</name>
<evidence type="ECO:0000313" key="1">
    <source>
        <dbReference type="EMBL" id="GAI54737.1"/>
    </source>
</evidence>
<dbReference type="AlphaFoldDB" id="X1PEJ9"/>